<dbReference type="AlphaFoldDB" id="A0A2H0WRP3"/>
<dbReference type="Proteomes" id="UP000231282">
    <property type="component" value="Unassembled WGS sequence"/>
</dbReference>
<dbReference type="GO" id="GO:0006487">
    <property type="term" value="P:protein N-linked glycosylation"/>
    <property type="evidence" value="ECO:0007669"/>
    <property type="project" value="TreeGrafter"/>
</dbReference>
<gene>
    <name evidence="2" type="ORF">COT63_00690</name>
</gene>
<accession>A0A2H0WRP3</accession>
<dbReference type="PANTHER" id="PTHR45919:SF1">
    <property type="entry name" value="GDP-MAN:MAN(3)GLCNAC(2)-PP-DOL ALPHA-1,2-MANNOSYLTRANSFERASE"/>
    <property type="match status" value="1"/>
</dbReference>
<dbReference type="CDD" id="cd03801">
    <property type="entry name" value="GT4_PimA-like"/>
    <property type="match status" value="1"/>
</dbReference>
<dbReference type="SUPFAM" id="SSF53756">
    <property type="entry name" value="UDP-Glycosyltransferase/glycogen phosphorylase"/>
    <property type="match status" value="1"/>
</dbReference>
<dbReference type="InterPro" id="IPR038013">
    <property type="entry name" value="ALG11"/>
</dbReference>
<evidence type="ECO:0000313" key="2">
    <source>
        <dbReference type="EMBL" id="PIS15285.1"/>
    </source>
</evidence>
<proteinExistence type="predicted"/>
<protein>
    <recommendedName>
        <fullName evidence="1">Glycosyl transferase family 1 domain-containing protein</fullName>
    </recommendedName>
</protein>
<dbReference type="EMBL" id="PEZH01000012">
    <property type="protein sequence ID" value="PIS15285.1"/>
    <property type="molecule type" value="Genomic_DNA"/>
</dbReference>
<dbReference type="PANTHER" id="PTHR45919">
    <property type="entry name" value="GDP-MAN:MAN(3)GLCNAC(2)-PP-DOL ALPHA-1,2-MANNOSYLTRANSFERASE"/>
    <property type="match status" value="1"/>
</dbReference>
<dbReference type="InterPro" id="IPR001296">
    <property type="entry name" value="Glyco_trans_1"/>
</dbReference>
<dbReference type="GO" id="GO:0004377">
    <property type="term" value="F:GDP-Man:Man(3)GlcNAc(2)-PP-Dol alpha-1,2-mannosyltransferase activity"/>
    <property type="evidence" value="ECO:0007669"/>
    <property type="project" value="InterPro"/>
</dbReference>
<sequence length="359" mass="41825">MKKAVIFDPYLDTLGGGERYIFTFAKVLLANDYGVNIIWDDESIIQKAENRFGLGLKRVSILPKQRFLEKNLLKRFIFLRKYDLLFWVSDGSIPVMLSRKNILHFQVPFHNLNKKTHRFDKLKFKLINKVVCNSFFTKKIIDREYKIKSDVLYPPVDVEQFRPGKKGNIILAVGRFEETMQAKRQDVLIDVFKKMVDGGLTDWRLVLFGGSLTKEEDNSFLQKLKVQAQGYPIEFMVNASFGQLKQAYSQARIFWHAAGFGIDERKEPERVEHFGMTTIEAMAAGCWPLVYNAGGQREIFSSFIDKNLVLWKEKNELFEKTMRVINSLNKNILHYNELVNLSNNFSIDSFSKKVYEILQ</sequence>
<reference evidence="3" key="1">
    <citation type="submission" date="2017-09" db="EMBL/GenBank/DDBJ databases">
        <title>Depth-based differentiation of microbial function through sediment-hosted aquifers and enrichment of novel symbionts in the deep terrestrial subsurface.</title>
        <authorList>
            <person name="Probst A.J."/>
            <person name="Ladd B."/>
            <person name="Jarett J.K."/>
            <person name="Geller-Mcgrath D.E."/>
            <person name="Sieber C.M.K."/>
            <person name="Emerson J.B."/>
            <person name="Anantharaman K."/>
            <person name="Thomas B.C."/>
            <person name="Malmstrom R."/>
            <person name="Stieglmeier M."/>
            <person name="Klingl A."/>
            <person name="Woyke T."/>
            <person name="Ryan C.M."/>
            <person name="Banfield J.F."/>
        </authorList>
    </citation>
    <scope>NUCLEOTIDE SEQUENCE [LARGE SCALE GENOMIC DNA]</scope>
</reference>
<evidence type="ECO:0000259" key="1">
    <source>
        <dbReference type="Pfam" id="PF00534"/>
    </source>
</evidence>
<evidence type="ECO:0000313" key="3">
    <source>
        <dbReference type="Proteomes" id="UP000231282"/>
    </source>
</evidence>
<organism evidence="2 3">
    <name type="scientific">Candidatus Shapirobacteria bacterium CG09_land_8_20_14_0_10_38_17</name>
    <dbReference type="NCBI Taxonomy" id="1974884"/>
    <lineage>
        <taxon>Bacteria</taxon>
        <taxon>Candidatus Shapironibacteriota</taxon>
    </lineage>
</organism>
<dbReference type="GO" id="GO:0016020">
    <property type="term" value="C:membrane"/>
    <property type="evidence" value="ECO:0007669"/>
    <property type="project" value="TreeGrafter"/>
</dbReference>
<dbReference type="Gene3D" id="3.40.50.2000">
    <property type="entry name" value="Glycogen Phosphorylase B"/>
    <property type="match status" value="2"/>
</dbReference>
<feature type="domain" description="Glycosyl transferase family 1" evidence="1">
    <location>
        <begin position="160"/>
        <end position="326"/>
    </location>
</feature>
<name>A0A2H0WRP3_9BACT</name>
<dbReference type="Pfam" id="PF00534">
    <property type="entry name" value="Glycos_transf_1"/>
    <property type="match status" value="1"/>
</dbReference>
<comment type="caution">
    <text evidence="2">The sequence shown here is derived from an EMBL/GenBank/DDBJ whole genome shotgun (WGS) entry which is preliminary data.</text>
</comment>